<evidence type="ECO:0000313" key="1">
    <source>
        <dbReference type="EMBL" id="KAF5698703.1"/>
    </source>
</evidence>
<organism evidence="1 2">
    <name type="scientific">Fusarium mundagurra</name>
    <dbReference type="NCBI Taxonomy" id="1567541"/>
    <lineage>
        <taxon>Eukaryota</taxon>
        <taxon>Fungi</taxon>
        <taxon>Dikarya</taxon>
        <taxon>Ascomycota</taxon>
        <taxon>Pezizomycotina</taxon>
        <taxon>Sordariomycetes</taxon>
        <taxon>Hypocreomycetidae</taxon>
        <taxon>Hypocreales</taxon>
        <taxon>Nectriaceae</taxon>
        <taxon>Fusarium</taxon>
        <taxon>Fusarium fujikuroi species complex</taxon>
    </lineage>
</organism>
<gene>
    <name evidence="1" type="ORF">FMUND_15043</name>
</gene>
<dbReference type="Proteomes" id="UP000544331">
    <property type="component" value="Unassembled WGS sequence"/>
</dbReference>
<dbReference type="OrthoDB" id="1720422at2759"/>
<dbReference type="AlphaFoldDB" id="A0A8H5XRR1"/>
<reference evidence="1 2" key="1">
    <citation type="submission" date="2020-05" db="EMBL/GenBank/DDBJ databases">
        <title>Identification and distribution of gene clusters putatively required for synthesis of sphingolipid metabolism inhibitors in phylogenetically diverse species of the filamentous fungus Fusarium.</title>
        <authorList>
            <person name="Kim H.-S."/>
            <person name="Busman M."/>
            <person name="Brown D.W."/>
            <person name="Divon H."/>
            <person name="Uhlig S."/>
            <person name="Proctor R.H."/>
        </authorList>
    </citation>
    <scope>NUCLEOTIDE SEQUENCE [LARGE SCALE GENOMIC DNA]</scope>
    <source>
        <strain evidence="1 2">NRRL 66235</strain>
    </source>
</reference>
<sequence>MSSTRHATSLPPFEYSAVFEDEDDEDDEYRFDRLTQKAESVIRRFEPHQLQSFSWDLGTCVPPEILGVNGVVPLQQPSLQSLSLITDPTCRDYHDGECEIDLSSFCNLKSLSWRGPNSGNLDALTVALQNNSTHLKNLELDFVNWHELREYLDYLSDDEDDIDGTKEINYFADVVLGLDRRSPRPLFPRIRALSLS</sequence>
<accession>A0A8H5XRR1</accession>
<keyword evidence="2" id="KW-1185">Reference proteome</keyword>
<dbReference type="EMBL" id="JAAOAN010000875">
    <property type="protein sequence ID" value="KAF5698703.1"/>
    <property type="molecule type" value="Genomic_DNA"/>
</dbReference>
<name>A0A8H5XRR1_9HYPO</name>
<protein>
    <submittedName>
        <fullName evidence="1">AAA family ATPase</fullName>
    </submittedName>
</protein>
<proteinExistence type="predicted"/>
<evidence type="ECO:0000313" key="2">
    <source>
        <dbReference type="Proteomes" id="UP000544331"/>
    </source>
</evidence>
<comment type="caution">
    <text evidence="1">The sequence shown here is derived from an EMBL/GenBank/DDBJ whole genome shotgun (WGS) entry which is preliminary data.</text>
</comment>